<dbReference type="RefSeq" id="WP_094199468.1">
    <property type="nucleotide sequence ID" value="NZ_NBIM01000001.1"/>
</dbReference>
<dbReference type="Pfam" id="PF01636">
    <property type="entry name" value="APH"/>
    <property type="match status" value="1"/>
</dbReference>
<dbReference type="SUPFAM" id="SSF56112">
    <property type="entry name" value="Protein kinase-like (PK-like)"/>
    <property type="match status" value="1"/>
</dbReference>
<dbReference type="PANTHER" id="PTHR34273:SF2">
    <property type="entry name" value="METHYLTHIORIBOSE KINASE"/>
    <property type="match status" value="1"/>
</dbReference>
<dbReference type="GO" id="GO:0046522">
    <property type="term" value="F:S-methyl-5-thioribose kinase activity"/>
    <property type="evidence" value="ECO:0007669"/>
    <property type="project" value="UniProtKB-EC"/>
</dbReference>
<dbReference type="EC" id="2.7.1.100" evidence="3"/>
<protein>
    <recommendedName>
        <fullName evidence="3">S-methyl-5-thioribose kinase</fullName>
        <ecNumber evidence="3">2.7.1.100</ecNumber>
    </recommendedName>
</protein>
<dbReference type="GO" id="GO:0005524">
    <property type="term" value="F:ATP binding"/>
    <property type="evidence" value="ECO:0007669"/>
    <property type="project" value="UniProtKB-KW"/>
</dbReference>
<dbReference type="PANTHER" id="PTHR34273">
    <property type="entry name" value="METHYLTHIORIBOSE KINASE"/>
    <property type="match status" value="1"/>
</dbReference>
<dbReference type="GO" id="GO:0009086">
    <property type="term" value="P:methionine biosynthetic process"/>
    <property type="evidence" value="ECO:0007669"/>
    <property type="project" value="InterPro"/>
</dbReference>
<keyword evidence="5" id="KW-0547">Nucleotide-binding</keyword>
<evidence type="ECO:0000256" key="7">
    <source>
        <dbReference type="ARBA" id="ARBA00022840"/>
    </source>
</evidence>
<keyword evidence="10" id="KW-1185">Reference proteome</keyword>
<dbReference type="InterPro" id="IPR009212">
    <property type="entry name" value="Methylthioribose_kinase"/>
</dbReference>
<evidence type="ECO:0000313" key="10">
    <source>
        <dbReference type="Proteomes" id="UP000242757"/>
    </source>
</evidence>
<organism evidence="9 10">
    <name type="scientific">Oceanimonas doudoroffii</name>
    <dbReference type="NCBI Taxonomy" id="84158"/>
    <lineage>
        <taxon>Bacteria</taxon>
        <taxon>Pseudomonadati</taxon>
        <taxon>Pseudomonadota</taxon>
        <taxon>Gammaproteobacteria</taxon>
        <taxon>Aeromonadales</taxon>
        <taxon>Aeromonadaceae</taxon>
        <taxon>Oceanimonas</taxon>
    </lineage>
</organism>
<reference evidence="9 10" key="1">
    <citation type="submission" date="2017-08" db="EMBL/GenBank/DDBJ databases">
        <title>A Genome Sequence of Oceanimonas doudoroffii ATCC 27123T.</title>
        <authorList>
            <person name="Brennan M.A."/>
            <person name="Maclea K.S."/>
            <person name="Mcclelland W.D."/>
            <person name="Trachtenberg A.M."/>
        </authorList>
    </citation>
    <scope>NUCLEOTIDE SEQUENCE [LARGE SCALE GENOMIC DNA]</scope>
    <source>
        <strain evidence="9 10">ATCC 27123</strain>
    </source>
</reference>
<dbReference type="PIRSF" id="PIRSF031134">
    <property type="entry name" value="MTRK"/>
    <property type="match status" value="1"/>
</dbReference>
<sequence length="400" mass="44203">MTGYHEFSLNDAIDFARRHYGGFDGTTALAVEEIGDGNLNRVFRVTATDGRGVIVKQALPYIRCIGEGWPLTRHRAAREAQVLLRHGRLSPEGTLALLHHDDAQSALLLEDLSGWRVWRQALLVGDNTRGVAAALGRHLAKVLYGTSDFALPSADKRVEVARLANPELCATTDTVFFNDPYQDHERNRVPTGLEADAAELWSDRALKHKVAGLRLRFQCDAQALLHGDLHTGSVFVREGECRVFDAEFGFYGPMGFDVGLVVANLLLNFCGLPGWRQARAAEEARFARVEDIRALWKGFSEAFVAQAGGTQSPLLSEPGFVADFVQRVWQDTLGFAGTELIRRTIGVAHVADLDDIPDDNGREACQRRALWLGRRLIMEATTLSPLGLCSWLRRMAAEGE</sequence>
<dbReference type="OrthoDB" id="9777791at2"/>
<evidence type="ECO:0000259" key="8">
    <source>
        <dbReference type="Pfam" id="PF01636"/>
    </source>
</evidence>
<comment type="subunit">
    <text evidence="2">Homodimer.</text>
</comment>
<evidence type="ECO:0000256" key="3">
    <source>
        <dbReference type="ARBA" id="ARBA00012128"/>
    </source>
</evidence>
<gene>
    <name evidence="9" type="primary">mtnK</name>
    <name evidence="9" type="ORF">B6S08_04015</name>
</gene>
<keyword evidence="4" id="KW-0808">Transferase</keyword>
<dbReference type="InterPro" id="IPR002575">
    <property type="entry name" value="Aminoglycoside_PTrfase"/>
</dbReference>
<evidence type="ECO:0000256" key="5">
    <source>
        <dbReference type="ARBA" id="ARBA00022741"/>
    </source>
</evidence>
<evidence type="ECO:0000256" key="1">
    <source>
        <dbReference type="ARBA" id="ARBA00010165"/>
    </source>
</evidence>
<dbReference type="EMBL" id="NBIM01000001">
    <property type="protein sequence ID" value="OXY82689.1"/>
    <property type="molecule type" value="Genomic_DNA"/>
</dbReference>
<dbReference type="Proteomes" id="UP000242757">
    <property type="component" value="Unassembled WGS sequence"/>
</dbReference>
<dbReference type="Gene3D" id="3.30.200.20">
    <property type="entry name" value="Phosphorylase Kinase, domain 1"/>
    <property type="match status" value="1"/>
</dbReference>
<evidence type="ECO:0000256" key="4">
    <source>
        <dbReference type="ARBA" id="ARBA00022679"/>
    </source>
</evidence>
<feature type="domain" description="Aminoglycoside phosphotransferase" evidence="8">
    <location>
        <begin position="31"/>
        <end position="281"/>
    </location>
</feature>
<name>A0A233RH34_9GAMM</name>
<dbReference type="NCBIfam" id="TIGR01767">
    <property type="entry name" value="MTRK"/>
    <property type="match status" value="1"/>
</dbReference>
<proteinExistence type="inferred from homology"/>
<dbReference type="InterPro" id="IPR011009">
    <property type="entry name" value="Kinase-like_dom_sf"/>
</dbReference>
<accession>A0A233RH34</accession>
<comment type="caution">
    <text evidence="9">The sequence shown here is derived from an EMBL/GenBank/DDBJ whole genome shotgun (WGS) entry which is preliminary data.</text>
</comment>
<evidence type="ECO:0000256" key="2">
    <source>
        <dbReference type="ARBA" id="ARBA00011738"/>
    </source>
</evidence>
<keyword evidence="6 9" id="KW-0418">Kinase</keyword>
<evidence type="ECO:0000313" key="9">
    <source>
        <dbReference type="EMBL" id="OXY82689.1"/>
    </source>
</evidence>
<dbReference type="Gene3D" id="3.90.1200.10">
    <property type="match status" value="1"/>
</dbReference>
<dbReference type="AlphaFoldDB" id="A0A233RH34"/>
<comment type="similarity">
    <text evidence="1">Belongs to the methylthioribose kinase family.</text>
</comment>
<evidence type="ECO:0000256" key="6">
    <source>
        <dbReference type="ARBA" id="ARBA00022777"/>
    </source>
</evidence>
<keyword evidence="7" id="KW-0067">ATP-binding</keyword>